<gene>
    <name evidence="2" type="ORF">BKP35_14185</name>
</gene>
<dbReference type="Gene3D" id="3.40.30.10">
    <property type="entry name" value="Glutaredoxin"/>
    <property type="match status" value="1"/>
</dbReference>
<keyword evidence="3" id="KW-1185">Reference proteome</keyword>
<dbReference type="EMBL" id="MLQQ01000040">
    <property type="protein sequence ID" value="OIJ10244.1"/>
    <property type="molecule type" value="Genomic_DNA"/>
</dbReference>
<feature type="domain" description="Thioredoxin-like fold" evidence="1">
    <location>
        <begin position="1"/>
        <end position="75"/>
    </location>
</feature>
<dbReference type="InterPro" id="IPR005243">
    <property type="entry name" value="THIRX-like_proc"/>
</dbReference>
<dbReference type="InterPro" id="IPR012336">
    <property type="entry name" value="Thioredoxin-like_fold"/>
</dbReference>
<evidence type="ECO:0000313" key="3">
    <source>
        <dbReference type="Proteomes" id="UP000180098"/>
    </source>
</evidence>
<dbReference type="NCBIfam" id="TIGR00412">
    <property type="entry name" value="redox_disulf_2"/>
    <property type="match status" value="1"/>
</dbReference>
<name>A0A1S2LD41_9BACI</name>
<reference evidence="2 3" key="1">
    <citation type="submission" date="2016-10" db="EMBL/GenBank/DDBJ databases">
        <title>Draft genome sequences of four alkaliphilic bacteria belonging to the Anaerobacillus genus.</title>
        <authorList>
            <person name="Bassil N.M."/>
            <person name="Lloyd J.R."/>
        </authorList>
    </citation>
    <scope>NUCLEOTIDE SEQUENCE [LARGE SCALE GENOMIC DNA]</scope>
    <source>
        <strain evidence="2 3">DSM 15340</strain>
    </source>
</reference>
<accession>A0A1S2LD41</accession>
<protein>
    <recommendedName>
        <fullName evidence="1">Thioredoxin-like fold domain-containing protein</fullName>
    </recommendedName>
</protein>
<dbReference type="RefSeq" id="WP_071314008.1">
    <property type="nucleotide sequence ID" value="NZ_MLQQ01000040.1"/>
</dbReference>
<dbReference type="InterPro" id="IPR036249">
    <property type="entry name" value="Thioredoxin-like_sf"/>
</dbReference>
<dbReference type="Proteomes" id="UP000180098">
    <property type="component" value="Unassembled WGS sequence"/>
</dbReference>
<organism evidence="2 3">
    <name type="scientific">Anaerobacillus arseniciselenatis</name>
    <dbReference type="NCBI Taxonomy" id="85682"/>
    <lineage>
        <taxon>Bacteria</taxon>
        <taxon>Bacillati</taxon>
        <taxon>Bacillota</taxon>
        <taxon>Bacilli</taxon>
        <taxon>Bacillales</taxon>
        <taxon>Bacillaceae</taxon>
        <taxon>Anaerobacillus</taxon>
    </lineage>
</organism>
<sequence length="76" mass="8552">MQIKLLVTTCINCKIFEKRLLEAIETKGIYANIERIDYLPDVLKFGVVYTPALVVNGQVVSSGKLLSTEDICRLIH</sequence>
<dbReference type="AlphaFoldDB" id="A0A1S2LD41"/>
<dbReference type="PANTHER" id="PTHR36450:SF1">
    <property type="entry name" value="THIOREDOXIN"/>
    <property type="match status" value="1"/>
</dbReference>
<proteinExistence type="predicted"/>
<dbReference type="Pfam" id="PF13192">
    <property type="entry name" value="Thioredoxin_3"/>
    <property type="match status" value="1"/>
</dbReference>
<dbReference type="SUPFAM" id="SSF52833">
    <property type="entry name" value="Thioredoxin-like"/>
    <property type="match status" value="1"/>
</dbReference>
<evidence type="ECO:0000259" key="1">
    <source>
        <dbReference type="Pfam" id="PF13192"/>
    </source>
</evidence>
<comment type="caution">
    <text evidence="2">The sequence shown here is derived from an EMBL/GenBank/DDBJ whole genome shotgun (WGS) entry which is preliminary data.</text>
</comment>
<dbReference type="OrthoDB" id="9800630at2"/>
<dbReference type="PANTHER" id="PTHR36450">
    <property type="entry name" value="THIOREDOXIN"/>
    <property type="match status" value="1"/>
</dbReference>
<evidence type="ECO:0000313" key="2">
    <source>
        <dbReference type="EMBL" id="OIJ10244.1"/>
    </source>
</evidence>